<dbReference type="AlphaFoldDB" id="A0A6N8EAT2"/>
<dbReference type="Proteomes" id="UP000434044">
    <property type="component" value="Unassembled WGS sequence"/>
</dbReference>
<dbReference type="SUPFAM" id="SSF88723">
    <property type="entry name" value="PIN domain-like"/>
    <property type="match status" value="1"/>
</dbReference>
<keyword evidence="2" id="KW-1185">Reference proteome</keyword>
<comment type="caution">
    <text evidence="1">The sequence shown here is derived from an EMBL/GenBank/DDBJ whole genome shotgun (WGS) entry which is preliminary data.</text>
</comment>
<dbReference type="Gene3D" id="3.40.50.1010">
    <property type="entry name" value="5'-nuclease"/>
    <property type="match status" value="1"/>
</dbReference>
<name>A0A6N8EAT2_9GAMM</name>
<reference evidence="1 2" key="1">
    <citation type="submission" date="2019-11" db="EMBL/GenBank/DDBJ databases">
        <title>Whole-genome sequence of the anaerobic purple sulfur bacterium Allochromatium palmeri DSM 15591.</title>
        <authorList>
            <person name="Kyndt J.A."/>
            <person name="Meyer T.E."/>
        </authorList>
    </citation>
    <scope>NUCLEOTIDE SEQUENCE [LARGE SCALE GENOMIC DNA]</scope>
    <source>
        <strain evidence="1 2">DSM 15591</strain>
    </source>
</reference>
<dbReference type="EMBL" id="WNKT01000016">
    <property type="protein sequence ID" value="MTW21265.1"/>
    <property type="molecule type" value="Genomic_DNA"/>
</dbReference>
<sequence>MKLIYLDMCCFNRPYDDQSQARIRLETEAKLLIQESIHAGRCKLAWSAVLDFECSKNPFPEHRQAIFQWRRLAACCVRSTPDIIATATQLEGHGLARFDALHVASALAAQVDIFVSTDDRLLKKCRKMIGRINAERPAEALAILENWYED</sequence>
<evidence type="ECO:0000313" key="1">
    <source>
        <dbReference type="EMBL" id="MTW21265.1"/>
    </source>
</evidence>
<proteinExistence type="predicted"/>
<dbReference type="InterPro" id="IPR029060">
    <property type="entry name" value="PIN-like_dom_sf"/>
</dbReference>
<evidence type="ECO:0000313" key="2">
    <source>
        <dbReference type="Proteomes" id="UP000434044"/>
    </source>
</evidence>
<protein>
    <submittedName>
        <fullName evidence="1">PIN domain protein</fullName>
    </submittedName>
</protein>
<dbReference type="OrthoDB" id="5624224at2"/>
<accession>A0A6N8EAT2</accession>
<gene>
    <name evidence="1" type="ORF">GJ668_09145</name>
</gene>
<organism evidence="1 2">
    <name type="scientific">Allochromatium palmeri</name>
    <dbReference type="NCBI Taxonomy" id="231048"/>
    <lineage>
        <taxon>Bacteria</taxon>
        <taxon>Pseudomonadati</taxon>
        <taxon>Pseudomonadota</taxon>
        <taxon>Gammaproteobacteria</taxon>
        <taxon>Chromatiales</taxon>
        <taxon>Chromatiaceae</taxon>
        <taxon>Allochromatium</taxon>
    </lineage>
</organism>